<sequence>MRISSPTPGKTRRTTPVAPIAAAAVLALSACAALPGGAPPDPSAAPAPGEPGSGRPGEGASGGSGAGEVEGEGRLSGMTVVIDPGHNGGNAEAATEIAEQVPAGPDTKECDTVGAETDGGYPEHEFTWELSTLVRDRLEEEGAEVVLTREDNAGVGPCVNERAEIGNEAEADAAVSIHADGGPASGRGFHVIAPGVLTGYTDDIAEPSRRLARDLRAAFEDGTGQPRADYIAEEGLDERTDLGGLNLSDVPKVFLEAGNMSNPTDAANLADPEWQATAATAIADGIGDFLAE</sequence>
<protein>
    <submittedName>
        <fullName evidence="5">N-acetylmuramoyl-L-alanine amidase</fullName>
    </submittedName>
</protein>
<evidence type="ECO:0000256" key="2">
    <source>
        <dbReference type="SAM" id="MobiDB-lite"/>
    </source>
</evidence>
<evidence type="ECO:0000313" key="5">
    <source>
        <dbReference type="EMBL" id="MDA0567030.1"/>
    </source>
</evidence>
<dbReference type="PANTHER" id="PTHR30404">
    <property type="entry name" value="N-ACETYLMURAMOYL-L-ALANINE AMIDASE"/>
    <property type="match status" value="1"/>
</dbReference>
<proteinExistence type="predicted"/>
<evidence type="ECO:0000259" key="4">
    <source>
        <dbReference type="SMART" id="SM00646"/>
    </source>
</evidence>
<reference evidence="5" key="1">
    <citation type="submission" date="2021-10" db="EMBL/GenBank/DDBJ databases">
        <title>Streptomonospora sp. nov., isolated from mangrove soil.</title>
        <authorList>
            <person name="Chen X."/>
            <person name="Ge X."/>
            <person name="Liu W."/>
        </authorList>
    </citation>
    <scope>NUCLEOTIDE SEQUENCE</scope>
    <source>
        <strain evidence="5">S1-112</strain>
    </source>
</reference>
<comment type="caution">
    <text evidence="5">The sequence shown here is derived from an EMBL/GenBank/DDBJ whole genome shotgun (WGS) entry which is preliminary data.</text>
</comment>
<feature type="domain" description="MurNAc-LAA" evidence="4">
    <location>
        <begin position="163"/>
        <end position="287"/>
    </location>
</feature>
<dbReference type="EMBL" id="JAJAQC010000047">
    <property type="protein sequence ID" value="MDA0567030.1"/>
    <property type="molecule type" value="Genomic_DNA"/>
</dbReference>
<feature type="compositionally biased region" description="Pro residues" evidence="2">
    <location>
        <begin position="37"/>
        <end position="49"/>
    </location>
</feature>
<dbReference type="SUPFAM" id="SSF53187">
    <property type="entry name" value="Zn-dependent exopeptidases"/>
    <property type="match status" value="1"/>
</dbReference>
<dbReference type="InterPro" id="IPR002508">
    <property type="entry name" value="MurNAc-LAA_cat"/>
</dbReference>
<gene>
    <name evidence="5" type="ORF">LG943_22315</name>
</gene>
<dbReference type="Proteomes" id="UP001140076">
    <property type="component" value="Unassembled WGS sequence"/>
</dbReference>
<evidence type="ECO:0000313" key="6">
    <source>
        <dbReference type="Proteomes" id="UP001140076"/>
    </source>
</evidence>
<keyword evidence="1" id="KW-0378">Hydrolase</keyword>
<organism evidence="5 6">
    <name type="scientific">Streptomonospora mangrovi</name>
    <dbReference type="NCBI Taxonomy" id="2883123"/>
    <lineage>
        <taxon>Bacteria</taxon>
        <taxon>Bacillati</taxon>
        <taxon>Actinomycetota</taxon>
        <taxon>Actinomycetes</taxon>
        <taxon>Streptosporangiales</taxon>
        <taxon>Nocardiopsidaceae</taxon>
        <taxon>Streptomonospora</taxon>
    </lineage>
</organism>
<dbReference type="RefSeq" id="WP_270074283.1">
    <property type="nucleotide sequence ID" value="NZ_JAJAQC010000047.1"/>
</dbReference>
<evidence type="ECO:0000256" key="3">
    <source>
        <dbReference type="SAM" id="SignalP"/>
    </source>
</evidence>
<feature type="region of interest" description="Disordered" evidence="2">
    <location>
        <begin position="33"/>
        <end position="71"/>
    </location>
</feature>
<dbReference type="GO" id="GO:0009253">
    <property type="term" value="P:peptidoglycan catabolic process"/>
    <property type="evidence" value="ECO:0007669"/>
    <property type="project" value="InterPro"/>
</dbReference>
<dbReference type="GO" id="GO:0030288">
    <property type="term" value="C:outer membrane-bounded periplasmic space"/>
    <property type="evidence" value="ECO:0007669"/>
    <property type="project" value="TreeGrafter"/>
</dbReference>
<dbReference type="GO" id="GO:0008745">
    <property type="term" value="F:N-acetylmuramoyl-L-alanine amidase activity"/>
    <property type="evidence" value="ECO:0007669"/>
    <property type="project" value="InterPro"/>
</dbReference>
<feature type="signal peptide" evidence="3">
    <location>
        <begin position="1"/>
        <end position="32"/>
    </location>
</feature>
<dbReference type="Pfam" id="PF01520">
    <property type="entry name" value="Amidase_3"/>
    <property type="match status" value="1"/>
</dbReference>
<feature type="chain" id="PRO_5040869281" evidence="3">
    <location>
        <begin position="33"/>
        <end position="292"/>
    </location>
</feature>
<dbReference type="InterPro" id="IPR050695">
    <property type="entry name" value="N-acetylmuramoyl_amidase_3"/>
</dbReference>
<evidence type="ECO:0000256" key="1">
    <source>
        <dbReference type="ARBA" id="ARBA00022801"/>
    </source>
</evidence>
<dbReference type="PANTHER" id="PTHR30404:SF0">
    <property type="entry name" value="N-ACETYLMURAMOYL-L-ALANINE AMIDASE AMIC"/>
    <property type="match status" value="1"/>
</dbReference>
<dbReference type="PROSITE" id="PS51257">
    <property type="entry name" value="PROKAR_LIPOPROTEIN"/>
    <property type="match status" value="1"/>
</dbReference>
<name>A0A9X3SHE3_9ACTN</name>
<keyword evidence="3" id="KW-0732">Signal</keyword>
<feature type="compositionally biased region" description="Gly residues" evidence="2">
    <location>
        <begin position="51"/>
        <end position="68"/>
    </location>
</feature>
<dbReference type="CDD" id="cd02696">
    <property type="entry name" value="MurNAc-LAA"/>
    <property type="match status" value="1"/>
</dbReference>
<dbReference type="Gene3D" id="3.40.630.40">
    <property type="entry name" value="Zn-dependent exopeptidases"/>
    <property type="match status" value="1"/>
</dbReference>
<dbReference type="AlphaFoldDB" id="A0A9X3SHE3"/>
<keyword evidence="6" id="KW-1185">Reference proteome</keyword>
<accession>A0A9X3SHE3</accession>
<dbReference type="SMART" id="SM00646">
    <property type="entry name" value="Ami_3"/>
    <property type="match status" value="1"/>
</dbReference>